<dbReference type="Gene3D" id="1.10.10.1770">
    <property type="entry name" value="Gun4-like"/>
    <property type="match status" value="1"/>
</dbReference>
<dbReference type="Pfam" id="PF05419">
    <property type="entry name" value="GUN4"/>
    <property type="match status" value="1"/>
</dbReference>
<gene>
    <name evidence="2" type="primary">ycf53</name>
</gene>
<proteinExistence type="predicted"/>
<dbReference type="PANTHER" id="PTHR34800">
    <property type="entry name" value="TETRAPYRROLE-BINDING PROTEIN, CHLOROPLASTIC"/>
    <property type="match status" value="1"/>
</dbReference>
<feature type="domain" description="GUN4-like" evidence="1">
    <location>
        <begin position="100"/>
        <end position="230"/>
    </location>
</feature>
<organism evidence="2">
    <name type="scientific">Periphykon beckeri</name>
    <dbReference type="NCBI Taxonomy" id="2006982"/>
    <lineage>
        <taxon>Eukaryota</taxon>
        <taxon>Rhodophyta</taxon>
        <taxon>Florideophyceae</taxon>
        <taxon>Rhodymeniophycidae</taxon>
        <taxon>Ceramiales</taxon>
        <taxon>Rhodomelaceae</taxon>
        <taxon>Periphykon</taxon>
    </lineage>
</organism>
<sequence length="237" mass="28595">MTIQKNKLLLTQEQIRTIFTKDHLIITNEIEQIINHLLINEENKEIIIQEIIKRTNIGNSNIKTANKLAYNKKRTNQIHDRTIEKLPNDLQNFTKFNYSIYQNLQNLLINKKFKEADKLTQKCLCDIVNIQTNTSKNWLYFTDIQLIPKVDLFILDLLWKIYSKGKFGFSIQKKIWLKNKKQWEKFWQKIGWLKGNEMKRYPKEFMWTIDAPEGHLPLFNQLRGTQTLFYLFKNIEW</sequence>
<dbReference type="PANTHER" id="PTHR34800:SF1">
    <property type="entry name" value="TETRAPYRROLE-BINDING PROTEIN, CHLOROPLASTIC"/>
    <property type="match status" value="1"/>
</dbReference>
<accession>A0A1Z1M2M3</accession>
<dbReference type="InterPro" id="IPR008629">
    <property type="entry name" value="GUN4-like"/>
</dbReference>
<keyword evidence="2" id="KW-0150">Chloroplast</keyword>
<protein>
    <recommendedName>
        <fullName evidence="1">GUN4-like domain-containing protein</fullName>
    </recommendedName>
</protein>
<dbReference type="Gene3D" id="1.25.40.620">
    <property type="match status" value="1"/>
</dbReference>
<keyword evidence="2" id="KW-0934">Plastid</keyword>
<dbReference type="RefSeq" id="YP_009391971.1">
    <property type="nucleotide sequence ID" value="NC_035261.1"/>
</dbReference>
<name>A0A1Z1M2M3_9FLOR</name>
<evidence type="ECO:0000313" key="2">
    <source>
        <dbReference type="EMBL" id="ARW60319.1"/>
    </source>
</evidence>
<dbReference type="AlphaFoldDB" id="A0A1Z1M2M3"/>
<dbReference type="EMBL" id="MF101413">
    <property type="protein sequence ID" value="ARW60319.1"/>
    <property type="molecule type" value="Genomic_DNA"/>
</dbReference>
<dbReference type="GeneID" id="33353429"/>
<dbReference type="SUPFAM" id="SSF140869">
    <property type="entry name" value="GUN4-like"/>
    <property type="match status" value="1"/>
</dbReference>
<reference evidence="2" key="1">
    <citation type="journal article" date="2017" name="J. Phycol.">
        <title>Analysis of chloroplast genomes and a supermatrix inform reclassification of the Rhodomelaceae (Rhodophyta).</title>
        <authorList>
            <person name="Diaz-Tapia P."/>
            <person name="Maggs C.A."/>
            <person name="West J.A."/>
            <person name="Verbruggen H."/>
        </authorList>
    </citation>
    <scope>NUCLEOTIDE SEQUENCE</scope>
    <source>
        <strain evidence="2">JH1427</strain>
    </source>
</reference>
<dbReference type="InterPro" id="IPR037215">
    <property type="entry name" value="GUN4-like_sf"/>
</dbReference>
<evidence type="ECO:0000259" key="1">
    <source>
        <dbReference type="Pfam" id="PF05419"/>
    </source>
</evidence>
<geneLocation type="chloroplast" evidence="2"/>
<dbReference type="CDD" id="cd16383">
    <property type="entry name" value="GUN4"/>
    <property type="match status" value="1"/>
</dbReference>
<dbReference type="GO" id="GO:0046906">
    <property type="term" value="F:tetrapyrrole binding"/>
    <property type="evidence" value="ECO:0007669"/>
    <property type="project" value="TreeGrafter"/>
</dbReference>